<comment type="caution">
    <text evidence="1">The sequence shown here is derived from an EMBL/GenBank/DDBJ whole genome shotgun (WGS) entry which is preliminary data.</text>
</comment>
<dbReference type="Proteomes" id="UP000177419">
    <property type="component" value="Unassembled WGS sequence"/>
</dbReference>
<protein>
    <submittedName>
        <fullName evidence="1">Uncharacterized protein</fullName>
    </submittedName>
</protein>
<proteinExistence type="predicted"/>
<reference evidence="1 2" key="1">
    <citation type="journal article" date="2016" name="Nat. Commun.">
        <title>Thousands of microbial genomes shed light on interconnected biogeochemical processes in an aquifer system.</title>
        <authorList>
            <person name="Anantharaman K."/>
            <person name="Brown C.T."/>
            <person name="Hug L.A."/>
            <person name="Sharon I."/>
            <person name="Castelle C.J."/>
            <person name="Probst A.J."/>
            <person name="Thomas B.C."/>
            <person name="Singh A."/>
            <person name="Wilkins M.J."/>
            <person name="Karaoz U."/>
            <person name="Brodie E.L."/>
            <person name="Williams K.H."/>
            <person name="Hubbard S.S."/>
            <person name="Banfield J.F."/>
        </authorList>
    </citation>
    <scope>NUCLEOTIDE SEQUENCE [LARGE SCALE GENOMIC DNA]</scope>
</reference>
<evidence type="ECO:0000313" key="1">
    <source>
        <dbReference type="EMBL" id="OGN05866.1"/>
    </source>
</evidence>
<gene>
    <name evidence="1" type="ORF">A2746_00725</name>
</gene>
<organism evidence="1 2">
    <name type="scientific">Candidatus Yanofskybacteria bacterium RIFCSPHIGHO2_01_FULL_44_22</name>
    <dbReference type="NCBI Taxonomy" id="1802669"/>
    <lineage>
        <taxon>Bacteria</taxon>
        <taxon>Candidatus Yanofskyibacteriota</taxon>
    </lineage>
</organism>
<evidence type="ECO:0000313" key="2">
    <source>
        <dbReference type="Proteomes" id="UP000177419"/>
    </source>
</evidence>
<dbReference type="EMBL" id="MGJJ01000004">
    <property type="protein sequence ID" value="OGN05866.1"/>
    <property type="molecule type" value="Genomic_DNA"/>
</dbReference>
<accession>A0A1F8F0S7</accession>
<name>A0A1F8F0S7_9BACT</name>
<sequence length="324" mass="36169">MSTTYSKIILPTRPQPDTVVAIFILKKFGREQFPGIEKAVVDFWQILPEGESEETLDAKGVVLIDLGGGRFDHHAARVKTTASDLIAGHLGVVDKASLAKLLEYARRDDFFGKGTVSEDPIDRAFGLSALIAVLNKSLVKNPAKLIDYVLPLLIAHHNEEIRRTEQLPLEFEEKIKNGEVETFEVRQRDKKLRAVILTSDNGSFAGYLRSQNGGRFDVVAQWLPSGHLNILTRPTKRVDLRSLSALMRVEEAAQAGYSIEMGVRDLAKFGRLKEIPEWYYDPATNSLQNGGLNPKEVSPTKIQKNGLKKIIELGLSEKAWDPRI</sequence>
<dbReference type="STRING" id="1802669.A2746_00725"/>
<dbReference type="AlphaFoldDB" id="A0A1F8F0S7"/>